<evidence type="ECO:0000313" key="2">
    <source>
        <dbReference type="Proteomes" id="UP000886998"/>
    </source>
</evidence>
<reference evidence="1" key="1">
    <citation type="submission" date="2020-08" db="EMBL/GenBank/DDBJ databases">
        <title>Multicomponent nature underlies the extraordinary mechanical properties of spider dragline silk.</title>
        <authorList>
            <person name="Kono N."/>
            <person name="Nakamura H."/>
            <person name="Mori M."/>
            <person name="Yoshida Y."/>
            <person name="Ohtoshi R."/>
            <person name="Malay A.D."/>
            <person name="Moran D.A.P."/>
            <person name="Tomita M."/>
            <person name="Numata K."/>
            <person name="Arakawa K."/>
        </authorList>
    </citation>
    <scope>NUCLEOTIDE SEQUENCE</scope>
</reference>
<gene>
    <name evidence="1" type="ORF">TNIN_5941</name>
</gene>
<proteinExistence type="predicted"/>
<name>A0A8X6XSH2_9ARAC</name>
<protein>
    <submittedName>
        <fullName evidence="1">Uncharacterized protein</fullName>
    </submittedName>
</protein>
<dbReference type="Proteomes" id="UP000886998">
    <property type="component" value="Unassembled WGS sequence"/>
</dbReference>
<sequence length="112" mass="12317">MAAILNLTTSVIKVIRHTLDAIHNAANQDLHLVAKIFGTSGEKTKILGPAGENGKIDIWIANSSSQPQIIPADMCIAEIRVRGWSGKFFGKRQNQKKYGGILDSRWKNSKAF</sequence>
<organism evidence="1 2">
    <name type="scientific">Trichonephila inaurata madagascariensis</name>
    <dbReference type="NCBI Taxonomy" id="2747483"/>
    <lineage>
        <taxon>Eukaryota</taxon>
        <taxon>Metazoa</taxon>
        <taxon>Ecdysozoa</taxon>
        <taxon>Arthropoda</taxon>
        <taxon>Chelicerata</taxon>
        <taxon>Arachnida</taxon>
        <taxon>Araneae</taxon>
        <taxon>Araneomorphae</taxon>
        <taxon>Entelegynae</taxon>
        <taxon>Araneoidea</taxon>
        <taxon>Nephilidae</taxon>
        <taxon>Trichonephila</taxon>
        <taxon>Trichonephila inaurata</taxon>
    </lineage>
</organism>
<dbReference type="AlphaFoldDB" id="A0A8X6XSH2"/>
<evidence type="ECO:0000313" key="1">
    <source>
        <dbReference type="EMBL" id="GFY56771.1"/>
    </source>
</evidence>
<dbReference type="EMBL" id="BMAV01011142">
    <property type="protein sequence ID" value="GFY56771.1"/>
    <property type="molecule type" value="Genomic_DNA"/>
</dbReference>
<comment type="caution">
    <text evidence="1">The sequence shown here is derived from an EMBL/GenBank/DDBJ whole genome shotgun (WGS) entry which is preliminary data.</text>
</comment>
<accession>A0A8X6XSH2</accession>
<keyword evidence="2" id="KW-1185">Reference proteome</keyword>